<dbReference type="InterPro" id="IPR051417">
    <property type="entry name" value="SDr/BOS_complex"/>
</dbReference>
<evidence type="ECO:0000313" key="6">
    <source>
        <dbReference type="EMBL" id="TWU23990.1"/>
    </source>
</evidence>
<dbReference type="InterPro" id="IPR033764">
    <property type="entry name" value="Sdr_B"/>
</dbReference>
<dbReference type="Proteomes" id="UP000316304">
    <property type="component" value="Unassembled WGS sequence"/>
</dbReference>
<feature type="domain" description="SD-repeat containing protein B" evidence="5">
    <location>
        <begin position="970"/>
        <end position="1048"/>
    </location>
</feature>
<feature type="domain" description="SD-repeat containing protein B" evidence="5">
    <location>
        <begin position="749"/>
        <end position="828"/>
    </location>
</feature>
<evidence type="ECO:0000256" key="4">
    <source>
        <dbReference type="SAM" id="MobiDB-lite"/>
    </source>
</evidence>
<dbReference type="InterPro" id="IPR028994">
    <property type="entry name" value="Integrin_alpha_N"/>
</dbReference>
<feature type="domain" description="SD-repeat containing protein B" evidence="5">
    <location>
        <begin position="393"/>
        <end position="463"/>
    </location>
</feature>
<evidence type="ECO:0000256" key="1">
    <source>
        <dbReference type="ARBA" id="ARBA00004613"/>
    </source>
</evidence>
<dbReference type="PANTHER" id="PTHR23303:SF15">
    <property type="entry name" value="COLOSSIN-A"/>
    <property type="match status" value="1"/>
</dbReference>
<dbReference type="Pfam" id="PF17210">
    <property type="entry name" value="SdrD_B"/>
    <property type="match status" value="11"/>
</dbReference>
<feature type="region of interest" description="Disordered" evidence="4">
    <location>
        <begin position="2031"/>
        <end position="2060"/>
    </location>
</feature>
<dbReference type="OrthoDB" id="254354at2"/>
<dbReference type="InterPro" id="IPR013783">
    <property type="entry name" value="Ig-like_fold"/>
</dbReference>
<feature type="domain" description="SD-repeat containing protein B" evidence="5">
    <location>
        <begin position="859"/>
        <end position="942"/>
    </location>
</feature>
<evidence type="ECO:0000259" key="5">
    <source>
        <dbReference type="Pfam" id="PF17210"/>
    </source>
</evidence>
<evidence type="ECO:0000256" key="2">
    <source>
        <dbReference type="ARBA" id="ARBA00022525"/>
    </source>
</evidence>
<proteinExistence type="predicted"/>
<dbReference type="SUPFAM" id="SSF117074">
    <property type="entry name" value="Hypothetical protein PA1324"/>
    <property type="match status" value="12"/>
</dbReference>
<comment type="subcellular location">
    <subcellularLocation>
        <location evidence="1">Secreted</location>
    </subcellularLocation>
</comment>
<feature type="domain" description="SD-repeat containing protein B" evidence="5">
    <location>
        <begin position="1412"/>
        <end position="1479"/>
    </location>
</feature>
<feature type="domain" description="SD-repeat containing protein B" evidence="5">
    <location>
        <begin position="1300"/>
        <end position="1377"/>
    </location>
</feature>
<organism evidence="6 7">
    <name type="scientific">Novipirellula galeiformis</name>
    <dbReference type="NCBI Taxonomy" id="2528004"/>
    <lineage>
        <taxon>Bacteria</taxon>
        <taxon>Pseudomonadati</taxon>
        <taxon>Planctomycetota</taxon>
        <taxon>Planctomycetia</taxon>
        <taxon>Pirellulales</taxon>
        <taxon>Pirellulaceae</taxon>
        <taxon>Novipirellula</taxon>
    </lineage>
</organism>
<accession>A0A5C6CH48</accession>
<keyword evidence="7" id="KW-1185">Reference proteome</keyword>
<keyword evidence="3" id="KW-0732">Signal</keyword>
<name>A0A5C6CH48_9BACT</name>
<dbReference type="SUPFAM" id="SSF69318">
    <property type="entry name" value="Integrin alpha N-terminal domain"/>
    <property type="match status" value="2"/>
</dbReference>
<gene>
    <name evidence="6" type="primary">sdrD_2</name>
    <name evidence="6" type="ORF">Pla52o_19130</name>
</gene>
<feature type="domain" description="SD-repeat containing protein B" evidence="5">
    <location>
        <begin position="632"/>
        <end position="709"/>
    </location>
</feature>
<feature type="domain" description="SD-repeat containing protein B" evidence="5">
    <location>
        <begin position="1190"/>
        <end position="1267"/>
    </location>
</feature>
<comment type="caution">
    <text evidence="6">The sequence shown here is derived from an EMBL/GenBank/DDBJ whole genome shotgun (WGS) entry which is preliminary data.</text>
</comment>
<evidence type="ECO:0000256" key="3">
    <source>
        <dbReference type="ARBA" id="ARBA00022729"/>
    </source>
</evidence>
<reference evidence="6 7" key="1">
    <citation type="submission" date="2019-02" db="EMBL/GenBank/DDBJ databases">
        <title>Deep-cultivation of Planctomycetes and their phenomic and genomic characterization uncovers novel biology.</title>
        <authorList>
            <person name="Wiegand S."/>
            <person name="Jogler M."/>
            <person name="Boedeker C."/>
            <person name="Pinto D."/>
            <person name="Vollmers J."/>
            <person name="Rivas-Marin E."/>
            <person name="Kohn T."/>
            <person name="Peeters S.H."/>
            <person name="Heuer A."/>
            <person name="Rast P."/>
            <person name="Oberbeckmann S."/>
            <person name="Bunk B."/>
            <person name="Jeske O."/>
            <person name="Meyerdierks A."/>
            <person name="Storesund J.E."/>
            <person name="Kallscheuer N."/>
            <person name="Luecker S."/>
            <person name="Lage O.M."/>
            <person name="Pohl T."/>
            <person name="Merkel B.J."/>
            <person name="Hornburger P."/>
            <person name="Mueller R.-W."/>
            <person name="Bruemmer F."/>
            <person name="Labrenz M."/>
            <person name="Spormann A.M."/>
            <person name="Op Den Camp H."/>
            <person name="Overmann J."/>
            <person name="Amann R."/>
            <person name="Jetten M.S.M."/>
            <person name="Mascher T."/>
            <person name="Medema M.H."/>
            <person name="Devos D.P."/>
            <person name="Kaster A.-K."/>
            <person name="Ovreas L."/>
            <person name="Rohde M."/>
            <person name="Galperin M.Y."/>
            <person name="Jogler C."/>
        </authorList>
    </citation>
    <scope>NUCLEOTIDE SEQUENCE [LARGE SCALE GENOMIC DNA]</scope>
    <source>
        <strain evidence="6 7">Pla52o</strain>
    </source>
</reference>
<keyword evidence="2" id="KW-0964">Secreted</keyword>
<dbReference type="EMBL" id="SJPT01000003">
    <property type="protein sequence ID" value="TWU23990.1"/>
    <property type="molecule type" value="Genomic_DNA"/>
</dbReference>
<dbReference type="PANTHER" id="PTHR23303">
    <property type="entry name" value="CARBOXYPEPTIDASE REGULATORY REGION-CONTAINING"/>
    <property type="match status" value="1"/>
</dbReference>
<sequence>MPPNQVHTEVPRVMWKTKRSRINDINSRAKNIKRRVLTPEKLEDRQLLAADPIHVGVVYIETDYLESDQDVGSDSHGDRFILSFTGGAAGTELNELRISTDKDQDGISVGDLIFDTELGGRGKNGAHNFQIVRILTADGHTVQATAEVEDGGQELVLKLSGFRAGDRLEFTLDVDEVLRNLPDLDEFNSRLDVIASGQEFQDSILEATFNAPHYETSHADAVFLNDYGDPAKDHNLNLPPDEGSGVDSRPNRSAAAVATTGQIAKPISVAGQVWLDNNLNKVREAGERPVSGVEITLFKWDESSNRYVDTGHHTTTDGDGQYVFSRALGLSPGRYRIVETQPAGLFSVGAIPGSVDGTASGRVESIDVLADIDIPLGDTDAVRYDFAEANAASVSGYVYRDDNNDGQKGTNETGIAGVRVQLVPINTLSAQSSITVTTAADGSYSFNGLAPGTYKVIEVDQPAYLNDGLDAPGTINGRVVGRAENPGDAIHDIVLAGASDGINYNFGETPFGSITGFVYLVAPGEDCEGPHDAPGNKPLEGVRVVLQDSFGTIIAETTTAADGSYEFDELPIGNYRIVEYTPVGLLDGGAHVGRVDGSASGTSVGGGLIQEITMTANGRGVEYNFCEIAPATISGFVYHDRSDDGKRDGGEEGIPGTTVSLIDASGKTVATAVTNANGRYEFKGIVPGVYRLVETQPDDFYDGKDTAGTISGTRVGRTGDDGDSLVGIELKQGQAGVEYNFGELVGATLAGRVHVDTDGDCHYDEGEVTPSGVVIRLIDSDGNEVARTTTNTEGKYSFTNIAPGEYTVIEGVVDGYFEGTSHAGSAGGVADPPNRISKITLSSAEVAVDYDFCERPPAEISGVVYDDRNNDNSRDAGEAGIDNVLVELFNSAGEKVASTRTDANGAYRFTYLPAGSYTVREMQPTGWLQGGQQAGSNGGDDSVDDVISAIPIGWGDRLTQYNFGELMPGSISGVVYVDGNGDCVHDPDEAPIAGVKIELRDGDGRVLARTTTDANGQYNFEGLRPGEYQIFEEQPDGFFQGGQKVGSGGGVVLDQDLLGTTLMAGANIVNYDFCELPPGSISGVVYIDADGNFRRDTGESPIRGVTIELRNDEGVIVATTVTDANGRYLFEGLAPGHYQIFEQQPTGYFQGAQHIGSGGGTIISQDLTGLKLSPGHNVVDYNFGELPPGSISGVVYIDADADFQRDSNEATIAGVKVDLRDGNGNVVASTVTDANGRYQFAGLAPGDYQIFEHQPTGYYQGGQHIGSGGGNILGADLTGLKLATGRDVVDYDFGELLPGSISGYVHVDSNGNCTYDDGEKPIAGVRVELRDEDGNRIAETTTDASGLYRFGNLPPGRYHIIEIQPEGYFQGNQHIGSGGGEVIGEDHLALDLVAGANVVHYDFCELEPSTISGSVWKENDLDRVFNSGDIPLGNILIDLIDETGNRIAQTRTDGLGNYEFANLAPGVYSVYEHQPADLFDGGALPGSAGGTVTGNDRISGITLTGGTNAVDYDFPEVPPATISGYVFQDGSAIPANTPPSAEDLRNFKDGLLTDDDTLIGGVTLELRNVLGEAFTSDRALAGIYADGVIRVTTDEFGFYEFKGLRPGTYSVYQVQPDNYIDGLDTAGSSGGVAVNPADTLDESDAIRIQTLALSEATDPRDDAILFINLAAGGSSLSNNFSEIAITEPAIPQLIDKPIENILVETPIETFPERIRLVSFGDIDAIRRPVIADDEWAVSWHLSVINGGFPGGAGEDNSGTIKTVGATSMQENWSEGEHDSGRWVIINSDGELMEIANRLTMGDKDAIALTGDFDGDGKDEAVLFINGHWFVDLNGNGRWDKGDMWMKLGTELDRPVVGDWDGDGKDDIGIFGRQWHRDPQRIIKDPGLPDPDNKRRRELSAEELAKHVDDRGEDRERFLRRGNQGDLRADAVDHVFQYGEQVDTPVAGDWNGDGIDQVAVFRGGNWMLDTDGDGRWTQNDEKAQFGRLGDEPIVGDFNGDGIDEIGVIRGDVWIIDIDGDRKITENDLHIQVPRPNADSQPVVGDWDGDGRDEPGYYDEAA</sequence>
<dbReference type="GO" id="GO:0005576">
    <property type="term" value="C:extracellular region"/>
    <property type="evidence" value="ECO:0007669"/>
    <property type="project" value="UniProtKB-SubCell"/>
</dbReference>
<feature type="domain" description="SD-repeat containing protein B" evidence="5">
    <location>
        <begin position="1080"/>
        <end position="1157"/>
    </location>
</feature>
<evidence type="ECO:0000313" key="7">
    <source>
        <dbReference type="Proteomes" id="UP000316304"/>
    </source>
</evidence>
<feature type="domain" description="SD-repeat containing protein B" evidence="5">
    <location>
        <begin position="528"/>
        <end position="617"/>
    </location>
</feature>
<protein>
    <submittedName>
        <fullName evidence="6">Serine-aspartate repeat-containing protein D</fullName>
    </submittedName>
</protein>
<feature type="domain" description="SD-repeat containing protein B" evidence="5">
    <location>
        <begin position="271"/>
        <end position="361"/>
    </location>
</feature>
<dbReference type="Gene3D" id="2.60.40.10">
    <property type="entry name" value="Immunoglobulins"/>
    <property type="match status" value="12"/>
</dbReference>